<comment type="catalytic activity">
    <reaction evidence="9">
        <text>GMP + ATP = GDP + ADP</text>
        <dbReference type="Rhea" id="RHEA:20780"/>
        <dbReference type="ChEBI" id="CHEBI:30616"/>
        <dbReference type="ChEBI" id="CHEBI:58115"/>
        <dbReference type="ChEBI" id="CHEBI:58189"/>
        <dbReference type="ChEBI" id="CHEBI:456216"/>
        <dbReference type="EC" id="2.7.4.8"/>
    </reaction>
</comment>
<evidence type="ECO:0000256" key="4">
    <source>
        <dbReference type="ARBA" id="ARBA00022679"/>
    </source>
</evidence>
<feature type="binding site" evidence="9">
    <location>
        <begin position="14"/>
        <end position="21"/>
    </location>
    <ligand>
        <name>ATP</name>
        <dbReference type="ChEBI" id="CHEBI:30616"/>
    </ligand>
</feature>
<keyword evidence="4 9" id="KW-0808">Transferase</keyword>
<dbReference type="EC" id="2.7.4.8" evidence="2 9"/>
<dbReference type="InterPro" id="IPR008144">
    <property type="entry name" value="Guanylate_kin-like_dom"/>
</dbReference>
<dbReference type="SUPFAM" id="SSF52540">
    <property type="entry name" value="P-loop containing nucleoside triphosphate hydrolases"/>
    <property type="match status" value="1"/>
</dbReference>
<dbReference type="CDD" id="cd00071">
    <property type="entry name" value="GMPK"/>
    <property type="match status" value="1"/>
</dbReference>
<evidence type="ECO:0000256" key="8">
    <source>
        <dbReference type="ARBA" id="ARBA00030128"/>
    </source>
</evidence>
<comment type="caution">
    <text evidence="11">The sequence shown here is derived from an EMBL/GenBank/DDBJ whole genome shotgun (WGS) entry which is preliminary data.</text>
</comment>
<dbReference type="InterPro" id="IPR027417">
    <property type="entry name" value="P-loop_NTPase"/>
</dbReference>
<dbReference type="InterPro" id="IPR008145">
    <property type="entry name" value="GK/Ca_channel_bsu"/>
</dbReference>
<name>A0A0U9HRM9_9BACT</name>
<protein>
    <recommendedName>
        <fullName evidence="3 9">Guanylate kinase</fullName>
        <ecNumber evidence="2 9">2.7.4.8</ecNumber>
    </recommendedName>
    <alternativeName>
        <fullName evidence="8 9">GMP kinase</fullName>
    </alternativeName>
</protein>
<dbReference type="PANTHER" id="PTHR23117:SF13">
    <property type="entry name" value="GUANYLATE KINASE"/>
    <property type="match status" value="1"/>
</dbReference>
<gene>
    <name evidence="9" type="primary">gmk</name>
    <name evidence="11" type="ORF">TAGGR_3145</name>
</gene>
<keyword evidence="12" id="KW-1185">Reference proteome</keyword>
<evidence type="ECO:0000256" key="6">
    <source>
        <dbReference type="ARBA" id="ARBA00022777"/>
    </source>
</evidence>
<dbReference type="PROSITE" id="PS50052">
    <property type="entry name" value="GUANYLATE_KINASE_2"/>
    <property type="match status" value="1"/>
</dbReference>
<dbReference type="AlphaFoldDB" id="A0A0U9HRM9"/>
<dbReference type="Gene3D" id="3.40.50.300">
    <property type="entry name" value="P-loop containing nucleotide triphosphate hydrolases"/>
    <property type="match status" value="1"/>
</dbReference>
<dbReference type="GO" id="GO:0005524">
    <property type="term" value="F:ATP binding"/>
    <property type="evidence" value="ECO:0007669"/>
    <property type="project" value="UniProtKB-UniRule"/>
</dbReference>
<keyword evidence="5 9" id="KW-0547">Nucleotide-binding</keyword>
<evidence type="ECO:0000313" key="12">
    <source>
        <dbReference type="Proteomes" id="UP000054976"/>
    </source>
</evidence>
<evidence type="ECO:0000256" key="2">
    <source>
        <dbReference type="ARBA" id="ARBA00012961"/>
    </source>
</evidence>
<comment type="subcellular location">
    <subcellularLocation>
        <location evidence="9">Cytoplasm</location>
    </subcellularLocation>
</comment>
<dbReference type="GO" id="GO:0004385">
    <property type="term" value="F:GMP kinase activity"/>
    <property type="evidence" value="ECO:0007669"/>
    <property type="project" value="UniProtKB-UniRule"/>
</dbReference>
<dbReference type="OrthoDB" id="9808150at2"/>
<dbReference type="PROSITE" id="PS00856">
    <property type="entry name" value="GUANYLATE_KINASE_1"/>
    <property type="match status" value="1"/>
</dbReference>
<evidence type="ECO:0000256" key="9">
    <source>
        <dbReference type="HAMAP-Rule" id="MF_00328"/>
    </source>
</evidence>
<keyword evidence="9" id="KW-0963">Cytoplasm</keyword>
<organism evidence="11 12">
    <name type="scientific">Thermodesulfovibrio aggregans</name>
    <dbReference type="NCBI Taxonomy" id="86166"/>
    <lineage>
        <taxon>Bacteria</taxon>
        <taxon>Pseudomonadati</taxon>
        <taxon>Nitrospirota</taxon>
        <taxon>Thermodesulfovibrionia</taxon>
        <taxon>Thermodesulfovibrionales</taxon>
        <taxon>Thermodesulfovibrionaceae</taxon>
        <taxon>Thermodesulfovibrio</taxon>
    </lineage>
</organism>
<dbReference type="SMART" id="SM00072">
    <property type="entry name" value="GuKc"/>
    <property type="match status" value="1"/>
</dbReference>
<accession>A0A0U9HRM9</accession>
<dbReference type="GO" id="GO:0005829">
    <property type="term" value="C:cytosol"/>
    <property type="evidence" value="ECO:0007669"/>
    <property type="project" value="TreeGrafter"/>
</dbReference>
<evidence type="ECO:0000259" key="10">
    <source>
        <dbReference type="PROSITE" id="PS50052"/>
    </source>
</evidence>
<dbReference type="Gene3D" id="3.30.63.10">
    <property type="entry name" value="Guanylate Kinase phosphate binding domain"/>
    <property type="match status" value="1"/>
</dbReference>
<evidence type="ECO:0000256" key="3">
    <source>
        <dbReference type="ARBA" id="ARBA00016296"/>
    </source>
</evidence>
<reference evidence="12" key="1">
    <citation type="submission" date="2016-01" db="EMBL/GenBank/DDBJ databases">
        <title>Draft genome sequence of Thermodesulfovibrio aggregans strain TGE-P1.</title>
        <authorList>
            <person name="Sekiguchi Y."/>
            <person name="Ohashi A."/>
            <person name="Matsuura N."/>
            <person name="Tourlousse M.D."/>
        </authorList>
    </citation>
    <scope>NUCLEOTIDE SEQUENCE [LARGE SCALE GENOMIC DNA]</scope>
    <source>
        <strain evidence="12">TGE-P1</strain>
    </source>
</reference>
<dbReference type="FunFam" id="3.30.63.10:FF:000002">
    <property type="entry name" value="Guanylate kinase 1"/>
    <property type="match status" value="1"/>
</dbReference>
<dbReference type="NCBIfam" id="TIGR03263">
    <property type="entry name" value="guanyl_kin"/>
    <property type="match status" value="1"/>
</dbReference>
<evidence type="ECO:0000313" key="11">
    <source>
        <dbReference type="EMBL" id="GAQ95672.1"/>
    </source>
</evidence>
<comment type="function">
    <text evidence="9">Essential for recycling GMP and indirectly, cGMP.</text>
</comment>
<dbReference type="Pfam" id="PF00625">
    <property type="entry name" value="Guanylate_kin"/>
    <property type="match status" value="1"/>
</dbReference>
<feature type="domain" description="Guanylate kinase-like" evidence="10">
    <location>
        <begin position="7"/>
        <end position="184"/>
    </location>
</feature>
<evidence type="ECO:0000256" key="7">
    <source>
        <dbReference type="ARBA" id="ARBA00022840"/>
    </source>
</evidence>
<dbReference type="InterPro" id="IPR017665">
    <property type="entry name" value="Guanylate_kinase"/>
</dbReference>
<dbReference type="InterPro" id="IPR020590">
    <property type="entry name" value="Guanylate_kinase_CS"/>
</dbReference>
<comment type="similarity">
    <text evidence="1 9">Belongs to the guanylate kinase family.</text>
</comment>
<evidence type="ECO:0000256" key="1">
    <source>
        <dbReference type="ARBA" id="ARBA00005790"/>
    </source>
</evidence>
<dbReference type="HAMAP" id="MF_00328">
    <property type="entry name" value="Guanylate_kinase"/>
    <property type="match status" value="1"/>
</dbReference>
<keyword evidence="7 9" id="KW-0067">ATP-binding</keyword>
<sequence>MNLYKRGNIFVISAPSGSGKTTLCNKLIKALPDLKMSISHTTRKPRAGEIEGVDYFFVDKETFEKMISNNEFIEWAEVYGNFYGTSKSVLQQLMEKGYDILLDIDTEGAKNMKKLYPESILIFILPPSLEELERRLLNRNEDKDIIKKRLSKANEEISNYKFYDYVVINDNLEKAFNELLCIVCAERLKTKKIKDDEIEKIFKK</sequence>
<keyword evidence="6 9" id="KW-0418">Kinase</keyword>
<dbReference type="Proteomes" id="UP000054976">
    <property type="component" value="Unassembled WGS sequence"/>
</dbReference>
<dbReference type="STRING" id="86166.TAGGR_3145"/>
<dbReference type="PANTHER" id="PTHR23117">
    <property type="entry name" value="GUANYLATE KINASE-RELATED"/>
    <property type="match status" value="1"/>
</dbReference>
<proteinExistence type="inferred from homology"/>
<evidence type="ECO:0000256" key="5">
    <source>
        <dbReference type="ARBA" id="ARBA00022741"/>
    </source>
</evidence>
<dbReference type="EMBL" id="BCNO01000003">
    <property type="protein sequence ID" value="GAQ95672.1"/>
    <property type="molecule type" value="Genomic_DNA"/>
</dbReference>